<comment type="caution">
    <text evidence="2">The sequence shown here is derived from an EMBL/GenBank/DDBJ whole genome shotgun (WGS) entry which is preliminary data.</text>
</comment>
<dbReference type="Pfam" id="PF05960">
    <property type="entry name" value="DUF885"/>
    <property type="match status" value="1"/>
</dbReference>
<dbReference type="AlphaFoldDB" id="A0A4P9VMQ4"/>
<dbReference type="PANTHER" id="PTHR33361">
    <property type="entry name" value="GLR0591 PROTEIN"/>
    <property type="match status" value="1"/>
</dbReference>
<dbReference type="Proteomes" id="UP000257039">
    <property type="component" value="Unassembled WGS sequence"/>
</dbReference>
<evidence type="ECO:0000256" key="1">
    <source>
        <dbReference type="SAM" id="Coils"/>
    </source>
</evidence>
<protein>
    <submittedName>
        <fullName evidence="2">DUF885 family protein</fullName>
    </submittedName>
</protein>
<organism evidence="2 3">
    <name type="scientific">Zooshikella ganghwensis</name>
    <dbReference type="NCBI Taxonomy" id="202772"/>
    <lineage>
        <taxon>Bacteria</taxon>
        <taxon>Pseudomonadati</taxon>
        <taxon>Pseudomonadota</taxon>
        <taxon>Gammaproteobacteria</taxon>
        <taxon>Oceanospirillales</taxon>
        <taxon>Zooshikellaceae</taxon>
        <taxon>Zooshikella</taxon>
    </lineage>
</organism>
<sequence>MDTFEQFENALIDFLADDPNQALGLGLAYKLNELPDPSRQYGIARAKKANELLNKLKEIKTKTNDFEQCIDLELAELTLRSCIHSYERQINGDVEFVQKPTAGADICDGIFTLFVDDPRTPAERLDNINARLSHVPEFLDAMVQRLTKPVTRWRQVDLEMVESLPTLLSAIEAWAVENEYAGLSQLQQNIQTAAEALVGYKNKLAALETTDQLALSMNDAAQVVKNRGINLSFEELHKIAANFLSDTRQQIASLTEILKRKYKLPDDTTAEKLHAYLNERFQVKLQGQPVSKIIDFYRDENSKIIKFINERNLFPVFSDQRMLIEQTPKFLEPVIPAGAMRSPLPLREGTRTSLIHLTLRDDLLDEHTLLGIPVMMIHEGIPGHHLQLATSTIHPRKMRRIMFTGDQAEGWTTMLEDYMLDVGYMGELTDEARFIAKHDICRIGARVAIDLFFMTGDKKYLDVGIPLNYQGDDAFILAGELLQKVTGFTSGRVQGELNWYSMERGYPLSYLTGNKLVWALKKAFTKKHQHLDLSLQIDQAFHQAFLSVGNMPVSVMEKVFKHQEWI</sequence>
<dbReference type="PANTHER" id="PTHR33361:SF2">
    <property type="entry name" value="DUF885 DOMAIN-CONTAINING PROTEIN"/>
    <property type="match status" value="1"/>
</dbReference>
<keyword evidence="1" id="KW-0175">Coiled coil</keyword>
<feature type="coiled-coil region" evidence="1">
    <location>
        <begin position="183"/>
        <end position="210"/>
    </location>
</feature>
<gene>
    <name evidence="2" type="ORF">B9G39_09580</name>
</gene>
<proteinExistence type="predicted"/>
<accession>A0A4P9VMQ4</accession>
<evidence type="ECO:0000313" key="3">
    <source>
        <dbReference type="Proteomes" id="UP000257039"/>
    </source>
</evidence>
<name>A0A4P9VMQ4_9GAMM</name>
<dbReference type="RefSeq" id="WP_094786942.1">
    <property type="nucleotide sequence ID" value="NZ_NDXW01000001.1"/>
</dbReference>
<dbReference type="InterPro" id="IPR010281">
    <property type="entry name" value="DUF885"/>
</dbReference>
<evidence type="ECO:0000313" key="2">
    <source>
        <dbReference type="EMBL" id="RDH43667.1"/>
    </source>
</evidence>
<keyword evidence="3" id="KW-1185">Reference proteome</keyword>
<dbReference type="EMBL" id="NDXW01000001">
    <property type="protein sequence ID" value="RDH43667.1"/>
    <property type="molecule type" value="Genomic_DNA"/>
</dbReference>
<reference evidence="2 3" key="1">
    <citation type="submission" date="2017-04" db="EMBL/GenBank/DDBJ databases">
        <title>Draft genome sequence of Zooshikella ganghwensis VG4 isolated from Red Sea sediments.</title>
        <authorList>
            <person name="Rehman Z."/>
            <person name="Alam I."/>
            <person name="Kamau A."/>
            <person name="Bajic V."/>
            <person name="Leiknes T."/>
        </authorList>
    </citation>
    <scope>NUCLEOTIDE SEQUENCE [LARGE SCALE GENOMIC DNA]</scope>
    <source>
        <strain evidence="2 3">VG4</strain>
    </source>
</reference>